<dbReference type="EMBL" id="AVOT02003990">
    <property type="protein sequence ID" value="MBW0475107.1"/>
    <property type="molecule type" value="Genomic_DNA"/>
</dbReference>
<name>A0A9Q3GQ70_9BASI</name>
<protein>
    <submittedName>
        <fullName evidence="1">Uncharacterized protein</fullName>
    </submittedName>
</protein>
<keyword evidence="2" id="KW-1185">Reference proteome</keyword>
<proteinExistence type="predicted"/>
<sequence>MVTLFPRLRGPEAELLTEGGIEPISKLALKQEIDSLSTTLHSAQKCDVARASLSLPGVTVAETAASLLSPATTPPSHNNIGTSIPFHHGLCFFLFVINWSTTH</sequence>
<dbReference type="AlphaFoldDB" id="A0A9Q3GQ70"/>
<dbReference type="Proteomes" id="UP000765509">
    <property type="component" value="Unassembled WGS sequence"/>
</dbReference>
<organism evidence="1 2">
    <name type="scientific">Austropuccinia psidii MF-1</name>
    <dbReference type="NCBI Taxonomy" id="1389203"/>
    <lineage>
        <taxon>Eukaryota</taxon>
        <taxon>Fungi</taxon>
        <taxon>Dikarya</taxon>
        <taxon>Basidiomycota</taxon>
        <taxon>Pucciniomycotina</taxon>
        <taxon>Pucciniomycetes</taxon>
        <taxon>Pucciniales</taxon>
        <taxon>Sphaerophragmiaceae</taxon>
        <taxon>Austropuccinia</taxon>
    </lineage>
</organism>
<reference evidence="1" key="1">
    <citation type="submission" date="2021-03" db="EMBL/GenBank/DDBJ databases">
        <title>Draft genome sequence of rust myrtle Austropuccinia psidii MF-1, a brazilian biotype.</title>
        <authorList>
            <person name="Quecine M.C."/>
            <person name="Pachon D.M.R."/>
            <person name="Bonatelli M.L."/>
            <person name="Correr F.H."/>
            <person name="Franceschini L.M."/>
            <person name="Leite T.F."/>
            <person name="Margarido G.R.A."/>
            <person name="Almeida C.A."/>
            <person name="Ferrarezi J.A."/>
            <person name="Labate C.A."/>
        </authorList>
    </citation>
    <scope>NUCLEOTIDE SEQUENCE</scope>
    <source>
        <strain evidence="1">MF-1</strain>
    </source>
</reference>
<accession>A0A9Q3GQ70</accession>
<evidence type="ECO:0000313" key="1">
    <source>
        <dbReference type="EMBL" id="MBW0475107.1"/>
    </source>
</evidence>
<gene>
    <name evidence="1" type="ORF">O181_014822</name>
</gene>
<comment type="caution">
    <text evidence="1">The sequence shown here is derived from an EMBL/GenBank/DDBJ whole genome shotgun (WGS) entry which is preliminary data.</text>
</comment>
<evidence type="ECO:0000313" key="2">
    <source>
        <dbReference type="Proteomes" id="UP000765509"/>
    </source>
</evidence>